<name>A0A0P1BF40_9BASI</name>
<dbReference type="Proteomes" id="UP000054845">
    <property type="component" value="Unassembled WGS sequence"/>
</dbReference>
<protein>
    <submittedName>
        <fullName evidence="1">Uncharacterized protein</fullName>
    </submittedName>
</protein>
<evidence type="ECO:0000313" key="1">
    <source>
        <dbReference type="EMBL" id="CEH14088.1"/>
    </source>
</evidence>
<dbReference type="Gene3D" id="3.60.130.30">
    <property type="match status" value="1"/>
</dbReference>
<sequence length="405" mass="45261">MRRHHLGHKYTVDSGFLIEFEPLCTELLPFFFPGAHIPLVFGSNTALGSVSPLNPSAAVPFVAVEPLEGASTLELFEVSKLAVLHPLPTLQERLEQLEGVDQESGTGGIVGRGVLEHQDDKEPLVFYKRILLVDKDTENKDPLLLRISPPNLGARDDMAKLEKKGKALFDALVKHGKGAAQGRKKRNGTKLDGHATKWCFNLGFWFLQGLRWFGPSADLLQSNEALAQKKSTAFLHWWSQYVNRFVVPIMSSDAVPLTWRTAFHERARAMETIRQRWSAAEVLCPAGFLVCSVFDGYTPGEHKDRFDHAPSVLLNFGAHTWLKLPAYKTQVLLRPLDICILDTKVLAHATLKPAWADPSKRWACSCYFQSQALNSDRLAKAMTKSTHPALTQTAHNVAESWHRQS</sequence>
<organism evidence="1 2">
    <name type="scientific">Ceraceosorus bombacis</name>
    <dbReference type="NCBI Taxonomy" id="401625"/>
    <lineage>
        <taxon>Eukaryota</taxon>
        <taxon>Fungi</taxon>
        <taxon>Dikarya</taxon>
        <taxon>Basidiomycota</taxon>
        <taxon>Ustilaginomycotina</taxon>
        <taxon>Exobasidiomycetes</taxon>
        <taxon>Ceraceosorales</taxon>
        <taxon>Ceraceosoraceae</taxon>
        <taxon>Ceraceosorus</taxon>
    </lineage>
</organism>
<reference evidence="1 2" key="1">
    <citation type="submission" date="2014-09" db="EMBL/GenBank/DDBJ databases">
        <authorList>
            <person name="Magalhaes I.L.F."/>
            <person name="Oliveira U."/>
            <person name="Santos F.R."/>
            <person name="Vidigal T.H.D.A."/>
            <person name="Brescovit A.D."/>
            <person name="Santos A.J."/>
        </authorList>
    </citation>
    <scope>NUCLEOTIDE SEQUENCE [LARGE SCALE GENOMIC DNA]</scope>
</reference>
<evidence type="ECO:0000313" key="2">
    <source>
        <dbReference type="Proteomes" id="UP000054845"/>
    </source>
</evidence>
<keyword evidence="2" id="KW-1185">Reference proteome</keyword>
<proteinExistence type="predicted"/>
<dbReference type="EMBL" id="CCYA01000240">
    <property type="protein sequence ID" value="CEH14088.1"/>
    <property type="molecule type" value="Genomic_DNA"/>
</dbReference>
<dbReference type="AlphaFoldDB" id="A0A0P1BF40"/>
<accession>A0A0P1BF40</accession>